<protein>
    <recommendedName>
        <fullName evidence="2">NADH dehydrogenase [ubiquinone] 1 alpha subcomplex subunit 9, mitochondrial</fullName>
    </recommendedName>
    <alternativeName>
        <fullName evidence="4">Complex I-39kD</fullName>
    </alternativeName>
    <alternativeName>
        <fullName evidence="3">NADH-ubiquinone oxidoreductase 39 kDa subunit</fullName>
    </alternativeName>
</protein>
<evidence type="ECO:0000313" key="7">
    <source>
        <dbReference type="EMBL" id="KAL3317125.1"/>
    </source>
</evidence>
<evidence type="ECO:0000256" key="1">
    <source>
        <dbReference type="ARBA" id="ARBA00038501"/>
    </source>
</evidence>
<name>A0ABD2QC35_9PLAT</name>
<reference evidence="7 8" key="1">
    <citation type="submission" date="2024-11" db="EMBL/GenBank/DDBJ databases">
        <title>Adaptive evolution of stress response genes in parasites aligns with host niche diversity.</title>
        <authorList>
            <person name="Hahn C."/>
            <person name="Resl P."/>
        </authorList>
    </citation>
    <scope>NUCLEOTIDE SEQUENCE [LARGE SCALE GENOMIC DNA]</scope>
    <source>
        <strain evidence="7">EGGRZ-B1_66</strain>
        <tissue evidence="7">Body</tissue>
    </source>
</reference>
<dbReference type="CDD" id="cd05271">
    <property type="entry name" value="NDUFA9_like_SDR_a"/>
    <property type="match status" value="1"/>
</dbReference>
<evidence type="ECO:0000259" key="6">
    <source>
        <dbReference type="Pfam" id="PF01370"/>
    </source>
</evidence>
<dbReference type="AlphaFoldDB" id="A0ABD2QC35"/>
<proteinExistence type="inferred from homology"/>
<evidence type="ECO:0000256" key="2">
    <source>
        <dbReference type="ARBA" id="ARBA00040720"/>
    </source>
</evidence>
<keyword evidence="8" id="KW-1185">Reference proteome</keyword>
<dbReference type="SUPFAM" id="SSF51735">
    <property type="entry name" value="NAD(P)-binding Rossmann-fold domains"/>
    <property type="match status" value="1"/>
</dbReference>
<comment type="similarity">
    <text evidence="1">Belongs to the complex I NDUFA9 subunit family.</text>
</comment>
<gene>
    <name evidence="7" type="primary">NDUFA9</name>
    <name evidence="7" type="ORF">Ciccas_004221</name>
</gene>
<dbReference type="Gene3D" id="3.40.50.720">
    <property type="entry name" value="NAD(P)-binding Rossmann-like Domain"/>
    <property type="match status" value="1"/>
</dbReference>
<dbReference type="PANTHER" id="PTHR12126">
    <property type="entry name" value="NADH-UBIQUINONE OXIDOREDUCTASE 39 KDA SUBUNIT-RELATED"/>
    <property type="match status" value="1"/>
</dbReference>
<sequence>MSILLKHFFARYTPKTTSVGVCAVNAGQQRNYSVDPTLLASLKRGTGGRSSFNGMVVTVFGAHSYLGRHVVSILGRTGTQIILPYRGDPYFMRDFKVLGDLGQVLFLPFHLCDEETIRRAMQHSHAVINLIGKETNTRNFSLHDVHVDGAARLARISKELEVDHFIHISAMVQNLKPPRFVLAPSEFARTKALGEIEVLKERPDATIIRPAEIWGPQDNYLFYYASPPRKVSPMRVTTIPLWAYGKKTIKQPVFASDLAQGIVNALTIPQSKGQIYEAVGPHRYRLDDLIKWIYMQTRHLPQEINISDIWHPYFLARVRLNEYMAHVSPLLNFEKLEREFTTDTLSDKPTLNDLGVDKLTKIEDRIHHILYVFRREKYYTDALGEFPEPPNPPLSPI</sequence>
<comment type="caution">
    <text evidence="7">The sequence shown here is derived from an EMBL/GenBank/DDBJ whole genome shotgun (WGS) entry which is preliminary data.</text>
</comment>
<dbReference type="EMBL" id="JBJKFK010000425">
    <property type="protein sequence ID" value="KAL3317125.1"/>
    <property type="molecule type" value="Genomic_DNA"/>
</dbReference>
<dbReference type="InterPro" id="IPR036291">
    <property type="entry name" value="NAD(P)-bd_dom_sf"/>
</dbReference>
<evidence type="ECO:0000313" key="8">
    <source>
        <dbReference type="Proteomes" id="UP001626550"/>
    </source>
</evidence>
<dbReference type="Pfam" id="PF01370">
    <property type="entry name" value="Epimerase"/>
    <property type="match status" value="1"/>
</dbReference>
<feature type="domain" description="NAD-dependent epimerase/dehydratase" evidence="6">
    <location>
        <begin position="57"/>
        <end position="276"/>
    </location>
</feature>
<organism evidence="7 8">
    <name type="scientific">Cichlidogyrus casuarinus</name>
    <dbReference type="NCBI Taxonomy" id="1844966"/>
    <lineage>
        <taxon>Eukaryota</taxon>
        <taxon>Metazoa</taxon>
        <taxon>Spiralia</taxon>
        <taxon>Lophotrochozoa</taxon>
        <taxon>Platyhelminthes</taxon>
        <taxon>Monogenea</taxon>
        <taxon>Monopisthocotylea</taxon>
        <taxon>Dactylogyridea</taxon>
        <taxon>Ancyrocephalidae</taxon>
        <taxon>Cichlidogyrus</taxon>
    </lineage>
</organism>
<evidence type="ECO:0000256" key="4">
    <source>
        <dbReference type="ARBA" id="ARBA00043145"/>
    </source>
</evidence>
<accession>A0ABD2QC35</accession>
<dbReference type="PANTHER" id="PTHR12126:SF11">
    <property type="entry name" value="NADH DEHYDROGENASE [UBIQUINONE] 1 ALPHA SUBCOMPLEX SUBUNIT 9, MITOCHONDRIAL"/>
    <property type="match status" value="1"/>
</dbReference>
<evidence type="ECO:0000256" key="3">
    <source>
        <dbReference type="ARBA" id="ARBA00042000"/>
    </source>
</evidence>
<evidence type="ECO:0000256" key="5">
    <source>
        <dbReference type="ARBA" id="ARBA00046455"/>
    </source>
</evidence>
<dbReference type="InterPro" id="IPR051207">
    <property type="entry name" value="ComplexI_NDUFA9_subunit"/>
</dbReference>
<comment type="subunit">
    <text evidence="5">Complex I is composed of 45 different subunits. This a component of the hydrophobic protein fraction. Interacts with BLOC1S1. Interacts with SLC2A4. Interacts with CLOCK. Interacts with RAB5IF.</text>
</comment>
<dbReference type="InterPro" id="IPR001509">
    <property type="entry name" value="Epimerase_deHydtase"/>
</dbReference>
<dbReference type="Proteomes" id="UP001626550">
    <property type="component" value="Unassembled WGS sequence"/>
</dbReference>